<organism evidence="1 2">
    <name type="scientific">Paramaledivibacter caminithermalis (strain DSM 15212 / CIP 107654 / DViRD3)</name>
    <name type="common">Clostridium caminithermale</name>
    <dbReference type="NCBI Taxonomy" id="1121301"/>
    <lineage>
        <taxon>Bacteria</taxon>
        <taxon>Bacillati</taxon>
        <taxon>Bacillota</taxon>
        <taxon>Clostridia</taxon>
        <taxon>Peptostreptococcales</taxon>
        <taxon>Caminicellaceae</taxon>
        <taxon>Paramaledivibacter</taxon>
    </lineage>
</organism>
<proteinExistence type="predicted"/>
<dbReference type="RefSeq" id="WP_084111640.1">
    <property type="nucleotide sequence ID" value="NZ_FRAG01000005.1"/>
</dbReference>
<dbReference type="EMBL" id="FRAG01000005">
    <property type="protein sequence ID" value="SHJ66512.1"/>
    <property type="molecule type" value="Genomic_DNA"/>
</dbReference>
<accession>A0A1M6L5P2</accession>
<dbReference type="OrthoDB" id="2112831at2"/>
<dbReference type="STRING" id="1121301.SAMN02745912_00668"/>
<name>A0A1M6L5P2_PARC5</name>
<dbReference type="AlphaFoldDB" id="A0A1M6L5P2"/>
<protein>
    <submittedName>
        <fullName evidence="1">Uncharacterized protein</fullName>
    </submittedName>
</protein>
<keyword evidence="2" id="KW-1185">Reference proteome</keyword>
<evidence type="ECO:0000313" key="2">
    <source>
        <dbReference type="Proteomes" id="UP000184465"/>
    </source>
</evidence>
<evidence type="ECO:0000313" key="1">
    <source>
        <dbReference type="EMBL" id="SHJ66512.1"/>
    </source>
</evidence>
<reference evidence="1 2" key="1">
    <citation type="submission" date="2016-11" db="EMBL/GenBank/DDBJ databases">
        <authorList>
            <person name="Jaros S."/>
            <person name="Januszkiewicz K."/>
            <person name="Wedrychowicz H."/>
        </authorList>
    </citation>
    <scope>NUCLEOTIDE SEQUENCE [LARGE SCALE GENOMIC DNA]</scope>
    <source>
        <strain evidence="1 2">DSM 15212</strain>
    </source>
</reference>
<gene>
    <name evidence="1" type="ORF">SAMN02745912_00668</name>
</gene>
<dbReference type="Pfam" id="PF20074">
    <property type="entry name" value="DUF6470"/>
    <property type="match status" value="1"/>
</dbReference>
<dbReference type="InterPro" id="IPR045527">
    <property type="entry name" value="DUF6470"/>
</dbReference>
<dbReference type="Proteomes" id="UP000184465">
    <property type="component" value="Unassembled WGS sequence"/>
</dbReference>
<sequence length="188" mass="21386">MDLKINIINGLIGMNISQGKMNIDYGKSNFHMQTKNPKINMEITQPKVNIDQTKPLGEIGLKKITDFIKTNVEKGKQVCLQGISRIVQQGNELAMIEAGNTAIPRQSEYNAFDQYKKEVNVDFIPKSRPEISLEEGTVKINFKKGEVNIENKPQEVNLDYTLGKVEIYLKQKPFIDIEYIGNKLDIKI</sequence>